<accession>A0A2J7YZT3</accession>
<protein>
    <submittedName>
        <fullName evidence="2">Uncharacterized protein</fullName>
    </submittedName>
</protein>
<gene>
    <name evidence="2" type="ORF">SMF913_29003</name>
</gene>
<proteinExistence type="predicted"/>
<reference evidence="2 3" key="1">
    <citation type="submission" date="2015-09" db="EMBL/GenBank/DDBJ databases">
        <title>Genome sequence, genome mining and natural product profiling of a biocontrol bacterium Streptomyces malaysiensis F913.</title>
        <authorList>
            <person name="Xu Y."/>
            <person name="Wei J."/>
            <person name="Xie J."/>
            <person name="Li T."/>
            <person name="Zhou Z."/>
        </authorList>
    </citation>
    <scope>NUCLEOTIDE SEQUENCE [LARGE SCALE GENOMIC DNA]</scope>
    <source>
        <strain evidence="2 3">F913</strain>
    </source>
</reference>
<keyword evidence="3" id="KW-1185">Reference proteome</keyword>
<name>A0A2J7YZT3_STRMQ</name>
<evidence type="ECO:0000256" key="1">
    <source>
        <dbReference type="SAM" id="MobiDB-lite"/>
    </source>
</evidence>
<sequence length="83" mass="8812">MRLHAADRAAAAGCHGDQSRSKPPRLTSDTKADHAAGAKLSVGPWGSLESRTATSLVTGEEISTQAPFPAEYEDFTHMLVFPC</sequence>
<evidence type="ECO:0000313" key="2">
    <source>
        <dbReference type="EMBL" id="PNG93538.1"/>
    </source>
</evidence>
<feature type="region of interest" description="Disordered" evidence="1">
    <location>
        <begin position="1"/>
        <end position="44"/>
    </location>
</feature>
<organism evidence="2 3">
    <name type="scientific">Streptomyces malaysiensis</name>
    <dbReference type="NCBI Taxonomy" id="92644"/>
    <lineage>
        <taxon>Bacteria</taxon>
        <taxon>Bacillati</taxon>
        <taxon>Actinomycetota</taxon>
        <taxon>Actinomycetes</taxon>
        <taxon>Kitasatosporales</taxon>
        <taxon>Streptomycetaceae</taxon>
        <taxon>Streptomyces</taxon>
        <taxon>Streptomyces violaceusniger group</taxon>
    </lineage>
</organism>
<dbReference type="Proteomes" id="UP000236520">
    <property type="component" value="Unassembled WGS sequence"/>
</dbReference>
<comment type="caution">
    <text evidence="2">The sequence shown here is derived from an EMBL/GenBank/DDBJ whole genome shotgun (WGS) entry which is preliminary data.</text>
</comment>
<dbReference type="AlphaFoldDB" id="A0A2J7YZT3"/>
<evidence type="ECO:0000313" key="3">
    <source>
        <dbReference type="Proteomes" id="UP000236520"/>
    </source>
</evidence>
<dbReference type="EMBL" id="LJIW01000002">
    <property type="protein sequence ID" value="PNG93538.1"/>
    <property type="molecule type" value="Genomic_DNA"/>
</dbReference>